<dbReference type="RefSeq" id="WP_065986126.1">
    <property type="nucleotide sequence ID" value="NZ_MDEN01000043.1"/>
</dbReference>
<dbReference type="Proteomes" id="UP000095143">
    <property type="component" value="Unassembled WGS sequence"/>
</dbReference>
<dbReference type="EMBL" id="MDEN01000043">
    <property type="protein sequence ID" value="OCX25822.1"/>
    <property type="molecule type" value="Genomic_DNA"/>
</dbReference>
<accession>A0A1C2EFP0</accession>
<evidence type="ECO:0000313" key="2">
    <source>
        <dbReference type="Proteomes" id="UP000095143"/>
    </source>
</evidence>
<reference evidence="1 2" key="1">
    <citation type="submission" date="2016-08" db="EMBL/GenBank/DDBJ databases">
        <title>Whole genome sequence of Pseudomonas graminis strain UASWS1507, a potential biological control agent for agriculture.</title>
        <authorList>
            <person name="Crovadore J."/>
            <person name="Calmin G."/>
            <person name="Chablais R."/>
            <person name="Cochard B."/>
            <person name="Lefort F."/>
        </authorList>
    </citation>
    <scope>NUCLEOTIDE SEQUENCE [LARGE SCALE GENOMIC DNA]</scope>
    <source>
        <strain evidence="1 2">UASWS1507</strain>
    </source>
</reference>
<comment type="caution">
    <text evidence="1">The sequence shown here is derived from an EMBL/GenBank/DDBJ whole genome shotgun (WGS) entry which is preliminary data.</text>
</comment>
<dbReference type="AlphaFoldDB" id="A0A1C2EFP0"/>
<organism evidence="1 2">
    <name type="scientific">Pseudomonas graminis</name>
    <dbReference type="NCBI Taxonomy" id="158627"/>
    <lineage>
        <taxon>Bacteria</taxon>
        <taxon>Pseudomonadati</taxon>
        <taxon>Pseudomonadota</taxon>
        <taxon>Gammaproteobacteria</taxon>
        <taxon>Pseudomonadales</taxon>
        <taxon>Pseudomonadaceae</taxon>
        <taxon>Pseudomonas</taxon>
    </lineage>
</organism>
<name>A0A1C2EFP0_9PSED</name>
<proteinExistence type="predicted"/>
<sequence length="90" mass="10318">MPPADLDFLDTSDLPHGLSEQAYATWRVALRDLYSSQTEVQVEYGYQFCRGFIQALQDMQAIEPDVYLFLEAQVHGVWIERISALKARGH</sequence>
<gene>
    <name evidence="1" type="ORF">BBI10_00805</name>
</gene>
<evidence type="ECO:0000313" key="1">
    <source>
        <dbReference type="EMBL" id="OCX25822.1"/>
    </source>
</evidence>
<protein>
    <submittedName>
        <fullName evidence="1">Uncharacterized protein</fullName>
    </submittedName>
</protein>